<dbReference type="EMBL" id="NGJU01000019">
    <property type="protein sequence ID" value="RST93194.1"/>
    <property type="molecule type" value="Genomic_DNA"/>
</dbReference>
<evidence type="ECO:0000313" key="1">
    <source>
        <dbReference type="EMBL" id="RST93194.1"/>
    </source>
</evidence>
<sequence length="1019" mass="114042">MKNTTKLLLVTSAVGFFATNVNLLTTEKAYATEVTPLTTNQQLAKPDLFPQDLSNQLAEGDPLASVGTGWTNKFKKSTQETAGKIRLTTQSNSLFAVGMDVKFQTGFKLDEEIAGEFFSTPGWEKYVTGTIERFDTMLPINKTVKIEKLFSPTKGERMFYDKDSKSLMYQSPAYLFSGTQYVNVDMFIDLATWHTHTKRLVERKPFYKFSVTTQSTDTWFNPSWGAAETALTIDYEDSWIENKVKPSNIKTDDDKEFSGVAKQDNSNQHDSIFTGELYINGTLVKNRIPLDKNGKWSTNIGSLANSGDEISFRVVANEREENGNGIMNIRYSELVYYTIGDSLPYLKWEVEAPTLQQLFDGETAIFGTMPRQNKQNNRTYNLLITVNGYELSNKEINGTSGEFAESLMDTSLVKGDTVTAQIFGHEKGFFDKKSKIVKVVVQENQDGQENWDHWTVTKPSLTTPNIGDYAISGNVPLQNKFNGRTYEIVATLNNKEIGRRNISSLGGDFMIALSKKEEDLISLKEKDKVAVHVIGHEKDEKDKKSSVVTETVKDNTGYAQWKVNQPTIQEKIEADTTTIDIEIPEQNLSFGRNYDFNLAVDGVIVHTQADLPAETVSVTLETALLEDQVVTAEIVGHQPAREDKVSEQDSVTVIAKDTHAEWEVNTPTIAEITLGDTSASVTSPEQDLTKERTYEVELMLNGKPLTTQTINSAETIAIDLTSFDLAAEDIVSATIIGHEADHDDKRSKTVETIVIAKETPTQSRFVQGYWQSFGLVYEGEIDNDSWTLDNPEAIRKVVRIINDKEETQSSVDAFNTNWYNPDRYSGYQFILSNTMLGQLTVGDFTLVMDVYIDDQLAATTPLNPTNSMRSGATHTKYEQLEQTVINYNFIKPVILNNQPGFTVTKNNSSAKLKIVNKYWSDEAAYGLVFDGFIPADVRLPSTGHDKNLIVTDNSGAVVFTKEILESVETNWEIAMDIPLENVFQATIPRAFSDESMYTYRIKVTDTDGSVLIEGTLNTK</sequence>
<keyword evidence="2" id="KW-1185">Reference proteome</keyword>
<dbReference type="AlphaFoldDB" id="A0A429ZHX7"/>
<gene>
    <name evidence="1" type="ORF">CBF35_12030</name>
</gene>
<dbReference type="GeneID" id="98569068"/>
<organism evidence="1 2">
    <name type="scientific">Vagococcus salmoninarum</name>
    <dbReference type="NCBI Taxonomy" id="2739"/>
    <lineage>
        <taxon>Bacteria</taxon>
        <taxon>Bacillati</taxon>
        <taxon>Bacillota</taxon>
        <taxon>Bacilli</taxon>
        <taxon>Lactobacillales</taxon>
        <taxon>Enterococcaceae</taxon>
        <taxon>Vagococcus</taxon>
    </lineage>
</organism>
<accession>A0A429ZHX7</accession>
<comment type="caution">
    <text evidence="1">The sequence shown here is derived from an EMBL/GenBank/DDBJ whole genome shotgun (WGS) entry which is preliminary data.</text>
</comment>
<dbReference type="OrthoDB" id="2170790at2"/>
<reference evidence="1 2" key="1">
    <citation type="submission" date="2017-05" db="EMBL/GenBank/DDBJ databases">
        <title>Vagococcus spp. assemblies.</title>
        <authorList>
            <person name="Gulvik C.A."/>
        </authorList>
    </citation>
    <scope>NUCLEOTIDE SEQUENCE [LARGE SCALE GENOMIC DNA]</scope>
    <source>
        <strain evidence="1 2">NCFB 2777</strain>
    </source>
</reference>
<proteinExistence type="predicted"/>
<name>A0A429ZHX7_9ENTE</name>
<dbReference type="RefSeq" id="WP_126781438.1">
    <property type="nucleotide sequence ID" value="NZ_NGJU01000019.1"/>
</dbReference>
<dbReference type="Proteomes" id="UP000287239">
    <property type="component" value="Unassembled WGS sequence"/>
</dbReference>
<evidence type="ECO:0000313" key="2">
    <source>
        <dbReference type="Proteomes" id="UP000287239"/>
    </source>
</evidence>
<protein>
    <submittedName>
        <fullName evidence="1">Uncharacterized protein</fullName>
    </submittedName>
</protein>